<dbReference type="PROSITE" id="PS51718">
    <property type="entry name" value="G_DYNAMIN_2"/>
    <property type="match status" value="1"/>
</dbReference>
<evidence type="ECO:0000313" key="7">
    <source>
        <dbReference type="Proteomes" id="UP000223968"/>
    </source>
</evidence>
<dbReference type="PRINTS" id="PR00195">
    <property type="entry name" value="DYNAMIN"/>
</dbReference>
<dbReference type="EMBL" id="PDNB01000047">
    <property type="protein sequence ID" value="PGH13317.1"/>
    <property type="molecule type" value="Genomic_DNA"/>
</dbReference>
<feature type="domain" description="GED" evidence="4">
    <location>
        <begin position="698"/>
        <end position="794"/>
    </location>
</feature>
<name>A0A2B7XXV8_9EURO</name>
<dbReference type="PANTHER" id="PTHR11566">
    <property type="entry name" value="DYNAMIN"/>
    <property type="match status" value="1"/>
</dbReference>
<protein>
    <recommendedName>
        <fullName evidence="8">GED domain-containing protein</fullName>
    </recommendedName>
</protein>
<proteinExistence type="predicted"/>
<comment type="caution">
    <text evidence="6">The sequence shown here is derived from an EMBL/GenBank/DDBJ whole genome shotgun (WGS) entry which is preliminary data.</text>
</comment>
<feature type="domain" description="Dynamin-type G" evidence="5">
    <location>
        <begin position="47"/>
        <end position="366"/>
    </location>
</feature>
<dbReference type="SMART" id="SM00053">
    <property type="entry name" value="DYNc"/>
    <property type="match status" value="1"/>
</dbReference>
<dbReference type="Gene3D" id="1.20.120.1240">
    <property type="entry name" value="Dynamin, middle domain"/>
    <property type="match status" value="1"/>
</dbReference>
<dbReference type="GO" id="GO:0031623">
    <property type="term" value="P:receptor internalization"/>
    <property type="evidence" value="ECO:0007669"/>
    <property type="project" value="TreeGrafter"/>
</dbReference>
<organism evidence="6 7">
    <name type="scientific">Helicocarpus griseus UAMH5409</name>
    <dbReference type="NCBI Taxonomy" id="1447875"/>
    <lineage>
        <taxon>Eukaryota</taxon>
        <taxon>Fungi</taxon>
        <taxon>Dikarya</taxon>
        <taxon>Ascomycota</taxon>
        <taxon>Pezizomycotina</taxon>
        <taxon>Eurotiomycetes</taxon>
        <taxon>Eurotiomycetidae</taxon>
        <taxon>Onygenales</taxon>
        <taxon>Ajellomycetaceae</taxon>
        <taxon>Helicocarpus</taxon>
    </lineage>
</organism>
<dbReference type="GO" id="GO:0005737">
    <property type="term" value="C:cytoplasm"/>
    <property type="evidence" value="ECO:0007669"/>
    <property type="project" value="TreeGrafter"/>
</dbReference>
<dbReference type="InterPro" id="IPR030381">
    <property type="entry name" value="G_DYNAMIN_dom"/>
</dbReference>
<evidence type="ECO:0000259" key="4">
    <source>
        <dbReference type="PROSITE" id="PS51388"/>
    </source>
</evidence>
<dbReference type="InterPro" id="IPR027417">
    <property type="entry name" value="P-loop_NTPase"/>
</dbReference>
<evidence type="ECO:0000313" key="6">
    <source>
        <dbReference type="EMBL" id="PGH13317.1"/>
    </source>
</evidence>
<gene>
    <name evidence="6" type="ORF">AJ79_03733</name>
</gene>
<dbReference type="InterPro" id="IPR001401">
    <property type="entry name" value="Dynamin_GTPase"/>
</dbReference>
<dbReference type="SUPFAM" id="SSF52540">
    <property type="entry name" value="P-loop containing nucleoside triphosphate hydrolases"/>
    <property type="match status" value="1"/>
</dbReference>
<dbReference type="GO" id="GO:0005525">
    <property type="term" value="F:GTP binding"/>
    <property type="evidence" value="ECO:0007669"/>
    <property type="project" value="InterPro"/>
</dbReference>
<keyword evidence="7" id="KW-1185">Reference proteome</keyword>
<dbReference type="GO" id="GO:0003924">
    <property type="term" value="F:GTPase activity"/>
    <property type="evidence" value="ECO:0007669"/>
    <property type="project" value="InterPro"/>
</dbReference>
<evidence type="ECO:0000256" key="3">
    <source>
        <dbReference type="SAM" id="MobiDB-lite"/>
    </source>
</evidence>
<evidence type="ECO:0000256" key="1">
    <source>
        <dbReference type="ARBA" id="ARBA00022741"/>
    </source>
</evidence>
<dbReference type="InterPro" id="IPR003130">
    <property type="entry name" value="GED"/>
</dbReference>
<dbReference type="GO" id="GO:0005886">
    <property type="term" value="C:plasma membrane"/>
    <property type="evidence" value="ECO:0007669"/>
    <property type="project" value="TreeGrafter"/>
</dbReference>
<reference evidence="6 7" key="1">
    <citation type="submission" date="2017-10" db="EMBL/GenBank/DDBJ databases">
        <title>Comparative genomics in systemic dimorphic fungi from Ajellomycetaceae.</title>
        <authorList>
            <person name="Munoz J.F."/>
            <person name="Mcewen J.G."/>
            <person name="Clay O.K."/>
            <person name="Cuomo C.A."/>
        </authorList>
    </citation>
    <scope>NUCLEOTIDE SEQUENCE [LARGE SCALE GENOMIC DNA]</scope>
    <source>
        <strain evidence="6 7">UAMH5409</strain>
    </source>
</reference>
<evidence type="ECO:0000256" key="2">
    <source>
        <dbReference type="ARBA" id="ARBA00023134"/>
    </source>
</evidence>
<keyword evidence="1" id="KW-0547">Nucleotide-binding</keyword>
<dbReference type="InterPro" id="IPR045063">
    <property type="entry name" value="Dynamin_N"/>
</dbReference>
<keyword evidence="2" id="KW-0342">GTP-binding</keyword>
<dbReference type="Pfam" id="PF00350">
    <property type="entry name" value="Dynamin_N"/>
    <property type="match status" value="1"/>
</dbReference>
<dbReference type="InterPro" id="IPR000375">
    <property type="entry name" value="Dynamin_stalk"/>
</dbReference>
<accession>A0A2B7XXV8</accession>
<sequence>MSLLATIGESSPSIVEGNDSIDQISKKMKALVKKIQDLRHLGIENHKLPLPKICVVGDQSTGKSSLIEGMSEIKVPRSAGCCTRCPLEINLSDSDQPDSPWTCKIFLMKKYIYSSHLTKRGGKGKGLGPWIDQDPESIPFITVTDKADVQEALKWAQLATLNPSSSFEDYIPGQNLGTSEATQVKFSPNVVRLDISAPHFPNLSFYDLPGVINVAEVDDEKYLVTLVENLVKQYISTSSCTVLLTLPMTDDATNSSAARIIREVKATSRTLGVLTKPDRIGYGEGYEQWKEILRGEKFAVGHSYYVIRNNPNPQVEHAQAREEEEDFFSTGPWRNELSEHSDRFGTRKLQMALSRLLKQQIEHSLPEIISQIQIRALQVENELMNLPDPPTDGIQFVLSELLTEFNDAIRSRTTSSSDGSDYPLQKLWMKIAGDFQRSLLITRPTMKTGALVEKFLPRKPDHRMSISLDDDLEITETRPSPNKRKAGTIEPESTVKRQVMRTPPPSSVSSGPKASRNPYVTEHFSGFTGPVKVFTLEEIREISTDTYASGVPGLVNPFAVETMNKRSVMHWDQPMEEFLAATYDLMQCFLLEKLDQIFSTYQRTALYGKLMDIILSFLRRLKHEHMLFTTESYQVERTKPFTLAKATFQRAQKEAHDVLKAKRQQCRVARFLEERGDTINGKKDITDAEMGEDEFSREIEIMAASRAYYDIASCRFVDTLCQSVHTKLFLKCDSELRSAIIEELGIKGDNASERCLELMVEDPERQMRRRELKREQEKLRKAMDSLKTVEDADVTDSMMLDTA</sequence>
<dbReference type="OrthoDB" id="5061070at2759"/>
<dbReference type="Pfam" id="PF02212">
    <property type="entry name" value="GED"/>
    <property type="match status" value="1"/>
</dbReference>
<dbReference type="CDD" id="cd08771">
    <property type="entry name" value="DLP_1"/>
    <property type="match status" value="1"/>
</dbReference>
<evidence type="ECO:0000259" key="5">
    <source>
        <dbReference type="PROSITE" id="PS51718"/>
    </source>
</evidence>
<dbReference type="PROSITE" id="PS51388">
    <property type="entry name" value="GED"/>
    <property type="match status" value="1"/>
</dbReference>
<dbReference type="InterPro" id="IPR020850">
    <property type="entry name" value="GED_dom"/>
</dbReference>
<dbReference type="STRING" id="1447875.A0A2B7XXV8"/>
<dbReference type="AlphaFoldDB" id="A0A2B7XXV8"/>
<dbReference type="Proteomes" id="UP000223968">
    <property type="component" value="Unassembled WGS sequence"/>
</dbReference>
<dbReference type="GO" id="GO:0008017">
    <property type="term" value="F:microtubule binding"/>
    <property type="evidence" value="ECO:0007669"/>
    <property type="project" value="TreeGrafter"/>
</dbReference>
<dbReference type="Gene3D" id="3.40.50.300">
    <property type="entry name" value="P-loop containing nucleotide triphosphate hydrolases"/>
    <property type="match status" value="1"/>
</dbReference>
<dbReference type="GO" id="GO:0005874">
    <property type="term" value="C:microtubule"/>
    <property type="evidence" value="ECO:0007669"/>
    <property type="project" value="TreeGrafter"/>
</dbReference>
<dbReference type="PANTHER" id="PTHR11566:SF131">
    <property type="entry name" value="GTPASE, PUTATIVE (AFU_ORTHOLOGUE AFUA_6G07630)-RELATED"/>
    <property type="match status" value="1"/>
</dbReference>
<dbReference type="InterPro" id="IPR022812">
    <property type="entry name" value="Dynamin"/>
</dbReference>
<evidence type="ECO:0008006" key="8">
    <source>
        <dbReference type="Google" id="ProtNLM"/>
    </source>
</evidence>
<feature type="region of interest" description="Disordered" evidence="3">
    <location>
        <begin position="496"/>
        <end position="515"/>
    </location>
</feature>
<dbReference type="Pfam" id="PF01031">
    <property type="entry name" value="Dynamin_M"/>
    <property type="match status" value="1"/>
</dbReference>